<dbReference type="AlphaFoldDB" id="F9S2D3"/>
<dbReference type="SUPFAM" id="SSF49373">
    <property type="entry name" value="Invasin/intimin cell-adhesion fragments"/>
    <property type="match status" value="1"/>
</dbReference>
<evidence type="ECO:0000313" key="3">
    <source>
        <dbReference type="EMBL" id="EGU39620.1"/>
    </source>
</evidence>
<dbReference type="InterPro" id="IPR008964">
    <property type="entry name" value="Invasin/intimin_cell_adhesion"/>
</dbReference>
<dbReference type="PROSITE" id="PS51127">
    <property type="entry name" value="BIG1"/>
    <property type="match status" value="1"/>
</dbReference>
<protein>
    <recommendedName>
        <fullName evidence="2">Big-1 domain-containing protein</fullName>
    </recommendedName>
</protein>
<dbReference type="RefSeq" id="WP_006712244.1">
    <property type="nucleotide sequence ID" value="NZ_AFWF01000145.1"/>
</dbReference>
<name>F9S2D3_9VIBR</name>
<dbReference type="InterPro" id="IPR013783">
    <property type="entry name" value="Ig-like_fold"/>
</dbReference>
<reference evidence="3 4" key="1">
    <citation type="journal article" date="2012" name="Int. J. Syst. Evol. Microbiol.">
        <title>Vibrio caribbeanicus sp. nov., isolated from the marine sponge Scleritoderma cyanea.</title>
        <authorList>
            <person name="Hoffmann M."/>
            <person name="Monday S.R."/>
            <person name="Allard M.W."/>
            <person name="Strain E.A."/>
            <person name="Whittaker P."/>
            <person name="Naum M."/>
            <person name="McCarthy P.J."/>
            <person name="Lopez J.V."/>
            <person name="Fischer M."/>
            <person name="Brown E.W."/>
        </authorList>
    </citation>
    <scope>NUCLEOTIDE SEQUENCE [LARGE SCALE GENOMIC DNA]</scope>
    <source>
        <strain evidence="3 4">ATCC 700023</strain>
    </source>
</reference>
<comment type="similarity">
    <text evidence="1">Belongs to the intimin/invasin family.</text>
</comment>
<dbReference type="Gene3D" id="2.60.40.10">
    <property type="entry name" value="Immunoglobulins"/>
    <property type="match status" value="1"/>
</dbReference>
<gene>
    <name evidence="3" type="ORF">VII00023_12713</name>
</gene>
<dbReference type="Pfam" id="PF02369">
    <property type="entry name" value="Big_1"/>
    <property type="match status" value="1"/>
</dbReference>
<accession>F9S2D3</accession>
<evidence type="ECO:0000259" key="2">
    <source>
        <dbReference type="PROSITE" id="PS51127"/>
    </source>
</evidence>
<organism evidence="3 4">
    <name type="scientific">Vibrio ichthyoenteri ATCC 700023</name>
    <dbReference type="NCBI Taxonomy" id="870968"/>
    <lineage>
        <taxon>Bacteria</taxon>
        <taxon>Pseudomonadati</taxon>
        <taxon>Pseudomonadota</taxon>
        <taxon>Gammaproteobacteria</taxon>
        <taxon>Vibrionales</taxon>
        <taxon>Vibrionaceae</taxon>
        <taxon>Vibrio</taxon>
    </lineage>
</organism>
<keyword evidence="4" id="KW-1185">Reference proteome</keyword>
<dbReference type="Proteomes" id="UP000004605">
    <property type="component" value="Unassembled WGS sequence"/>
</dbReference>
<dbReference type="EMBL" id="AFWF01000145">
    <property type="protein sequence ID" value="EGU39620.1"/>
    <property type="molecule type" value="Genomic_DNA"/>
</dbReference>
<evidence type="ECO:0000313" key="4">
    <source>
        <dbReference type="Proteomes" id="UP000004605"/>
    </source>
</evidence>
<proteinExistence type="inferred from homology"/>
<comment type="caution">
    <text evidence="3">The sequence shown here is derived from an EMBL/GenBank/DDBJ whole genome shotgun (WGS) entry which is preliminary data.</text>
</comment>
<sequence>GDNEKDVVADGVHTHQITAKLVDKNNNAIKGVKVLFGSTTKGTTVSPVSDGKVDDKGEATALIMSTVAGYSQVTAAVEGKSSSVSVKFVSMPTITQFLLNGELSDGELYIPETVKMEKATIQLSQKVSGVSVQVHIKYSSGDKITKEYQTNDQGVVDFQYPVDGSRIDFEATVNEVGDVSENHVLVYKRLELINVGHKKVLPRNGSVTYVLYYVGDNFKTMVSDKLWTLKINNKSTLSADFFVDGHIVKFGDTGNYHVQVVAIGNKYSNKSQFDWFDVKSIKVQLYSGGAYTGYICTRTKYDQQENCHYSQGAGTYSDVFEIYTADEDFEYYVGVVAGSWTGWRTSPGVSSVLFSSYGGGLNPWVSDDATEYAPVMWRN</sequence>
<dbReference type="SMART" id="SM00634">
    <property type="entry name" value="BID_1"/>
    <property type="match status" value="1"/>
</dbReference>
<dbReference type="InterPro" id="IPR003344">
    <property type="entry name" value="Big_1_dom"/>
</dbReference>
<evidence type="ECO:0000256" key="1">
    <source>
        <dbReference type="ARBA" id="ARBA00010116"/>
    </source>
</evidence>
<feature type="non-terminal residue" evidence="3">
    <location>
        <position position="1"/>
    </location>
</feature>
<feature type="domain" description="Big-1" evidence="2">
    <location>
        <begin position="1"/>
        <end position="89"/>
    </location>
</feature>